<name>A0A6V7VI37_MELEN</name>
<protein>
    <submittedName>
        <fullName evidence="1">Uncharacterized protein</fullName>
    </submittedName>
</protein>
<gene>
    <name evidence="1" type="ORF">MENT_LOCUS26252</name>
</gene>
<sequence length="79" mass="9417">MEIIKIYFYIGHSLNKVRHQHNKNMKVNPIRLRHIEEGFRNEQRIPLKSLNVCLIVDVLFLAKNALLISWKKFIYGKNA</sequence>
<dbReference type="AlphaFoldDB" id="A0A6V7VI37"/>
<proteinExistence type="predicted"/>
<reference evidence="1 2" key="1">
    <citation type="submission" date="2020-08" db="EMBL/GenBank/DDBJ databases">
        <authorList>
            <person name="Koutsovoulos G."/>
            <person name="Danchin GJ E."/>
        </authorList>
    </citation>
    <scope>NUCLEOTIDE SEQUENCE [LARGE SCALE GENOMIC DNA]</scope>
</reference>
<comment type="caution">
    <text evidence="1">The sequence shown here is derived from an EMBL/GenBank/DDBJ whole genome shotgun (WGS) entry which is preliminary data.</text>
</comment>
<accession>A0A6V7VI37</accession>
<dbReference type="Proteomes" id="UP000580250">
    <property type="component" value="Unassembled WGS sequence"/>
</dbReference>
<organism evidence="1 2">
    <name type="scientific">Meloidogyne enterolobii</name>
    <name type="common">Root-knot nematode worm</name>
    <name type="synonym">Meloidogyne mayaguensis</name>
    <dbReference type="NCBI Taxonomy" id="390850"/>
    <lineage>
        <taxon>Eukaryota</taxon>
        <taxon>Metazoa</taxon>
        <taxon>Ecdysozoa</taxon>
        <taxon>Nematoda</taxon>
        <taxon>Chromadorea</taxon>
        <taxon>Rhabditida</taxon>
        <taxon>Tylenchina</taxon>
        <taxon>Tylenchomorpha</taxon>
        <taxon>Tylenchoidea</taxon>
        <taxon>Meloidogynidae</taxon>
        <taxon>Meloidogyninae</taxon>
        <taxon>Meloidogyne</taxon>
    </lineage>
</organism>
<evidence type="ECO:0000313" key="2">
    <source>
        <dbReference type="Proteomes" id="UP000580250"/>
    </source>
</evidence>
<evidence type="ECO:0000313" key="1">
    <source>
        <dbReference type="EMBL" id="CAD2174577.1"/>
    </source>
</evidence>
<dbReference type="EMBL" id="CAJEWN010000238">
    <property type="protein sequence ID" value="CAD2174577.1"/>
    <property type="molecule type" value="Genomic_DNA"/>
</dbReference>